<sequence>MKYIDFKNIEYLKYGNEKQIKSYNILTNINIFNILKEYTPVLVGTIPIDIDINTSDLDIICEVRDFVGFIYVLKQNFSGYDDFKVDCHAENIVVCNFKAQEIEIEIYASKENVDKANGYRHMLVEYRIMNLLGKDFKNNIIKLKEDGMKTEPAFAKLLKLDGNPYDELLLFEKYLDEDIINHFKRLERI</sequence>
<name>A0A371J8D4_9FIRM</name>
<comment type="caution">
    <text evidence="1">The sequence shown here is derived from an EMBL/GenBank/DDBJ whole genome shotgun (WGS) entry which is preliminary data.</text>
</comment>
<evidence type="ECO:0000313" key="1">
    <source>
        <dbReference type="EMBL" id="RDY29019.1"/>
    </source>
</evidence>
<reference evidence="1 2" key="1">
    <citation type="journal article" date="2017" name="Genome Announc.">
        <title>Draft Genome Sequence of Romboutsia weinsteinii sp. nov. Strain CCRI-19649(T) Isolated from Surface Water.</title>
        <authorList>
            <person name="Maheux A.F."/>
            <person name="Boudreau D.K."/>
            <person name="Berube E."/>
            <person name="Boissinot M."/>
            <person name="Cantin P."/>
            <person name="Raymond F."/>
            <person name="Corbeil J."/>
            <person name="Omar R.F."/>
            <person name="Bergeron M.G."/>
        </authorList>
    </citation>
    <scope>NUCLEOTIDE SEQUENCE [LARGE SCALE GENOMIC DNA]</scope>
    <source>
        <strain evidence="1 2">CCRI-19649</strain>
    </source>
</reference>
<proteinExistence type="predicted"/>
<dbReference type="RefSeq" id="WP_094366866.1">
    <property type="nucleotide sequence ID" value="NZ_NOJY02000004.1"/>
</dbReference>
<dbReference type="InterPro" id="IPR025365">
    <property type="entry name" value="DUF4269"/>
</dbReference>
<keyword evidence="2" id="KW-1185">Reference proteome</keyword>
<protein>
    <submittedName>
        <fullName evidence="1">DUF4269 domain-containing protein</fullName>
    </submittedName>
</protein>
<evidence type="ECO:0000313" key="2">
    <source>
        <dbReference type="Proteomes" id="UP000215694"/>
    </source>
</evidence>
<dbReference type="EMBL" id="NOJY02000004">
    <property type="protein sequence ID" value="RDY29019.1"/>
    <property type="molecule type" value="Genomic_DNA"/>
</dbReference>
<dbReference type="Proteomes" id="UP000215694">
    <property type="component" value="Unassembled WGS sequence"/>
</dbReference>
<accession>A0A371J8D4</accession>
<gene>
    <name evidence="1" type="ORF">CHL78_003615</name>
</gene>
<dbReference type="Pfam" id="PF14091">
    <property type="entry name" value="DUF4269"/>
    <property type="match status" value="1"/>
</dbReference>
<dbReference type="OrthoDB" id="6402248at2"/>
<dbReference type="AlphaFoldDB" id="A0A371J8D4"/>
<organism evidence="1 2">
    <name type="scientific">Romboutsia weinsteinii</name>
    <dbReference type="NCBI Taxonomy" id="2020949"/>
    <lineage>
        <taxon>Bacteria</taxon>
        <taxon>Bacillati</taxon>
        <taxon>Bacillota</taxon>
        <taxon>Clostridia</taxon>
        <taxon>Peptostreptococcales</taxon>
        <taxon>Peptostreptococcaceae</taxon>
        <taxon>Romboutsia</taxon>
    </lineage>
</organism>